<feature type="transmembrane region" description="Helical" evidence="1">
    <location>
        <begin position="268"/>
        <end position="286"/>
    </location>
</feature>
<feature type="transmembrane region" description="Helical" evidence="1">
    <location>
        <begin position="179"/>
        <end position="199"/>
    </location>
</feature>
<dbReference type="PANTHER" id="PTHR30354">
    <property type="entry name" value="GNT FAMILY GLUCONATE TRANSPORTER"/>
    <property type="match status" value="1"/>
</dbReference>
<name>A0A1I0QU31_9EURY</name>
<keyword evidence="1" id="KW-1133">Transmembrane helix</keyword>
<dbReference type="eggNOG" id="arCOG04923">
    <property type="taxonomic scope" value="Archaea"/>
</dbReference>
<dbReference type="InterPro" id="IPR003474">
    <property type="entry name" value="Glcn_transporter"/>
</dbReference>
<gene>
    <name evidence="2" type="ORF">SAMN05216285_3959</name>
</gene>
<feature type="transmembrane region" description="Helical" evidence="1">
    <location>
        <begin position="61"/>
        <end position="81"/>
    </location>
</feature>
<feature type="transmembrane region" description="Helical" evidence="1">
    <location>
        <begin position="139"/>
        <end position="159"/>
    </location>
</feature>
<feature type="transmembrane region" description="Helical" evidence="1">
    <location>
        <begin position="364"/>
        <end position="387"/>
    </location>
</feature>
<feature type="transmembrane region" description="Helical" evidence="1">
    <location>
        <begin position="331"/>
        <end position="352"/>
    </location>
</feature>
<keyword evidence="1" id="KW-0472">Membrane</keyword>
<feature type="transmembrane region" description="Helical" evidence="1">
    <location>
        <begin position="7"/>
        <end position="25"/>
    </location>
</feature>
<organism evidence="2 3">
    <name type="scientific">Natrinema salifodinae</name>
    <dbReference type="NCBI Taxonomy" id="1202768"/>
    <lineage>
        <taxon>Archaea</taxon>
        <taxon>Methanobacteriati</taxon>
        <taxon>Methanobacteriota</taxon>
        <taxon>Stenosarchaea group</taxon>
        <taxon>Halobacteria</taxon>
        <taxon>Halobacteriales</taxon>
        <taxon>Natrialbaceae</taxon>
        <taxon>Natrinema</taxon>
    </lineage>
</organism>
<dbReference type="GO" id="GO:0015128">
    <property type="term" value="F:gluconate transmembrane transporter activity"/>
    <property type="evidence" value="ECO:0007669"/>
    <property type="project" value="InterPro"/>
</dbReference>
<accession>A0A1I0QU31</accession>
<dbReference type="Pfam" id="PF02447">
    <property type="entry name" value="GntP_permease"/>
    <property type="match status" value="1"/>
</dbReference>
<feature type="transmembrane region" description="Helical" evidence="1">
    <location>
        <begin position="230"/>
        <end position="248"/>
    </location>
</feature>
<dbReference type="PANTHER" id="PTHR30354:SF11">
    <property type="entry name" value="PERMEASE"/>
    <property type="match status" value="1"/>
</dbReference>
<keyword evidence="1" id="KW-0812">Transmembrane</keyword>
<evidence type="ECO:0000256" key="1">
    <source>
        <dbReference type="SAM" id="Phobius"/>
    </source>
</evidence>
<evidence type="ECO:0000313" key="3">
    <source>
        <dbReference type="Proteomes" id="UP000183275"/>
    </source>
</evidence>
<feature type="transmembrane region" description="Helical" evidence="1">
    <location>
        <begin position="298"/>
        <end position="319"/>
    </location>
</feature>
<evidence type="ECO:0000313" key="2">
    <source>
        <dbReference type="EMBL" id="SEW31148.1"/>
    </source>
</evidence>
<sequence length="441" mass="44746">MVGASILAANIGIAVAIVLLLIIVLDINPAVSLIVGALYMGIASGLGLNETVASIGAGFGDLMQGIGIPIIFGIMIGMLLARCGGATQIATTLTAAVPSRYVPYALGLSGAIVAVPVFFDVAFLVLIPMVIALWQETDLSYPVVIGSLVIGAAGAHTFVPPTPNPLAAPELLEFGLGEMMVAGLVVGFPAVALAIAVYVRVVERLWDREDDIAEIPFEEADDARTDRPSFVASLLPIATPIFLILLQTTAEAVTGEPNVYLDFLGSRIIALLAGLVIAIGVYVRTVGPDDLSDAFSDATRPAGLVLTITGAGGAFGYVIQETQAADALVELIGVSGDGVVIVLLAFAIGLVMRVSQGSGTVAGITAMTIMGGVETTVAGSAIALASLSGGMSIGHINDSGFWVVTELSGLEVTGGLKTYTLSEAILSAFGLVGAIGIAVVA</sequence>
<dbReference type="AlphaFoldDB" id="A0A1I0QU31"/>
<feature type="transmembrane region" description="Helical" evidence="1">
    <location>
        <begin position="419"/>
        <end position="440"/>
    </location>
</feature>
<keyword evidence="3" id="KW-1185">Reference proteome</keyword>
<proteinExistence type="predicted"/>
<protein>
    <submittedName>
        <fullName evidence="2">Gluconate:H+ symporter, GntP family/Gnt-I system low-affinity gluconate transporter</fullName>
    </submittedName>
</protein>
<dbReference type="EMBL" id="FOIS01000005">
    <property type="protein sequence ID" value="SEW31148.1"/>
    <property type="molecule type" value="Genomic_DNA"/>
</dbReference>
<reference evidence="3" key="1">
    <citation type="submission" date="2016-10" db="EMBL/GenBank/DDBJ databases">
        <authorList>
            <person name="Varghese N."/>
        </authorList>
    </citation>
    <scope>NUCLEOTIDE SEQUENCE [LARGE SCALE GENOMIC DNA]</scope>
    <source>
        <strain evidence="3">CGMCC 1.12284</strain>
    </source>
</reference>
<dbReference type="GO" id="GO:0005886">
    <property type="term" value="C:plasma membrane"/>
    <property type="evidence" value="ECO:0007669"/>
    <property type="project" value="TreeGrafter"/>
</dbReference>
<feature type="transmembrane region" description="Helical" evidence="1">
    <location>
        <begin position="101"/>
        <end position="127"/>
    </location>
</feature>
<dbReference type="RefSeq" id="WP_049989941.1">
    <property type="nucleotide sequence ID" value="NZ_FOIS01000005.1"/>
</dbReference>
<dbReference type="Proteomes" id="UP000183275">
    <property type="component" value="Unassembled WGS sequence"/>
</dbReference>
<feature type="transmembrane region" description="Helical" evidence="1">
    <location>
        <begin position="31"/>
        <end position="49"/>
    </location>
</feature>